<gene>
    <name evidence="1" type="primary">110</name>
    <name evidence="1" type="ORF">PBI_PATRICKSTAR_110</name>
</gene>
<accession>A0A160DH40</accession>
<evidence type="ECO:0000313" key="2">
    <source>
        <dbReference type="Proteomes" id="UP000229511"/>
    </source>
</evidence>
<organism evidence="1 2">
    <name type="scientific">Gordonia phage PatrickStar</name>
    <dbReference type="NCBI Taxonomy" id="1838076"/>
    <lineage>
        <taxon>Viruses</taxon>
        <taxon>Duplodnaviria</taxon>
        <taxon>Heunggongvirae</taxon>
        <taxon>Uroviricota</taxon>
        <taxon>Caudoviricetes</taxon>
        <taxon>Orchidvirus</taxon>
        <taxon>Orchidvirus orchid</taxon>
    </lineage>
</organism>
<reference evidence="1 2" key="1">
    <citation type="submission" date="2016-03" db="EMBL/GenBank/DDBJ databases">
        <authorList>
            <person name="Rimple P."/>
            <person name="Montgomery M.T."/>
            <person name="Guerrero C.A."/>
            <person name="Mavrich T.N."/>
            <person name="Pope W.H."/>
            <person name="Garlena R.A."/>
            <person name="Russell D.A."/>
            <person name="Jacobs-Sera D."/>
            <person name="Hendrix R.W."/>
            <person name="Hatfull G.F."/>
        </authorList>
    </citation>
    <scope>NUCLEOTIDE SEQUENCE [LARGE SCALE GENOMIC DNA]</scope>
</reference>
<proteinExistence type="predicted"/>
<protein>
    <submittedName>
        <fullName evidence="1">Uncharacterized protein</fullName>
    </submittedName>
</protein>
<evidence type="ECO:0000313" key="1">
    <source>
        <dbReference type="EMBL" id="ANA87342.1"/>
    </source>
</evidence>
<dbReference type="Proteomes" id="UP000229511">
    <property type="component" value="Genome"/>
</dbReference>
<sequence>MDILVALTILLGVPTNHCHLDAPTRLSGTGELLEDESPYGSPCGAPLRAYSDGLAYFSDGWITDGNSWWKP</sequence>
<name>A0A160DH40_9CAUD</name>
<dbReference type="EMBL" id="KU998252">
    <property type="protein sequence ID" value="ANA87342.1"/>
    <property type="molecule type" value="Genomic_DNA"/>
</dbReference>